<dbReference type="SUPFAM" id="SSF52091">
    <property type="entry name" value="SpoIIaa-like"/>
    <property type="match status" value="1"/>
</dbReference>
<dbReference type="RefSeq" id="WP_344132934.1">
    <property type="nucleotide sequence ID" value="NZ_BAAARA010000010.1"/>
</dbReference>
<dbReference type="PROSITE" id="PS50801">
    <property type="entry name" value="STAS"/>
    <property type="match status" value="1"/>
</dbReference>
<evidence type="ECO:0000313" key="5">
    <source>
        <dbReference type="Proteomes" id="UP001501218"/>
    </source>
</evidence>
<dbReference type="Gene3D" id="3.30.750.24">
    <property type="entry name" value="STAS domain"/>
    <property type="match status" value="1"/>
</dbReference>
<comment type="caution">
    <text evidence="4">The sequence shown here is derived from an EMBL/GenBank/DDBJ whole genome shotgun (WGS) entry which is preliminary data.</text>
</comment>
<dbReference type="EMBL" id="BAAARA010000010">
    <property type="protein sequence ID" value="GAA2352349.1"/>
    <property type="molecule type" value="Genomic_DNA"/>
</dbReference>
<reference evidence="4 5" key="1">
    <citation type="journal article" date="2019" name="Int. J. Syst. Evol. Microbiol.">
        <title>The Global Catalogue of Microorganisms (GCM) 10K type strain sequencing project: providing services to taxonomists for standard genome sequencing and annotation.</title>
        <authorList>
            <consortium name="The Broad Institute Genomics Platform"/>
            <consortium name="The Broad Institute Genome Sequencing Center for Infectious Disease"/>
            <person name="Wu L."/>
            <person name="Ma J."/>
        </authorList>
    </citation>
    <scope>NUCLEOTIDE SEQUENCE [LARGE SCALE GENOMIC DNA]</scope>
    <source>
        <strain evidence="4 5">JCM 16221</strain>
    </source>
</reference>
<dbReference type="PANTHER" id="PTHR33495:SF2">
    <property type="entry name" value="ANTI-SIGMA FACTOR ANTAGONIST TM_1081-RELATED"/>
    <property type="match status" value="1"/>
</dbReference>
<dbReference type="InterPro" id="IPR036513">
    <property type="entry name" value="STAS_dom_sf"/>
</dbReference>
<dbReference type="PANTHER" id="PTHR33495">
    <property type="entry name" value="ANTI-SIGMA FACTOR ANTAGONIST TM_1081-RELATED-RELATED"/>
    <property type="match status" value="1"/>
</dbReference>
<organism evidence="4 5">
    <name type="scientific">Saccharopolyspora halophila</name>
    <dbReference type="NCBI Taxonomy" id="405551"/>
    <lineage>
        <taxon>Bacteria</taxon>
        <taxon>Bacillati</taxon>
        <taxon>Actinomycetota</taxon>
        <taxon>Actinomycetes</taxon>
        <taxon>Pseudonocardiales</taxon>
        <taxon>Pseudonocardiaceae</taxon>
        <taxon>Saccharopolyspora</taxon>
    </lineage>
</organism>
<dbReference type="InterPro" id="IPR002645">
    <property type="entry name" value="STAS_dom"/>
</dbReference>
<dbReference type="Proteomes" id="UP001501218">
    <property type="component" value="Unassembled WGS sequence"/>
</dbReference>
<dbReference type="Pfam" id="PF01740">
    <property type="entry name" value="STAS"/>
    <property type="match status" value="1"/>
</dbReference>
<evidence type="ECO:0000259" key="3">
    <source>
        <dbReference type="PROSITE" id="PS50801"/>
    </source>
</evidence>
<name>A0ABN3GIG6_9PSEU</name>
<dbReference type="CDD" id="cd07043">
    <property type="entry name" value="STAS_anti-anti-sigma_factors"/>
    <property type="match status" value="1"/>
</dbReference>
<evidence type="ECO:0000256" key="1">
    <source>
        <dbReference type="ARBA" id="ARBA00009013"/>
    </source>
</evidence>
<comment type="similarity">
    <text evidence="1 2">Belongs to the anti-sigma-factor antagonist family.</text>
</comment>
<dbReference type="NCBIfam" id="TIGR00377">
    <property type="entry name" value="ant_ant_sig"/>
    <property type="match status" value="1"/>
</dbReference>
<dbReference type="InterPro" id="IPR003658">
    <property type="entry name" value="Anti-sigma_ant"/>
</dbReference>
<evidence type="ECO:0000313" key="4">
    <source>
        <dbReference type="EMBL" id="GAA2352349.1"/>
    </source>
</evidence>
<gene>
    <name evidence="4" type="ORF">GCM10009854_32900</name>
</gene>
<keyword evidence="5" id="KW-1185">Reference proteome</keyword>
<accession>A0ABN3GIG6</accession>
<sequence length="152" mass="16264">MIAAGQDTPVPAWQQDHSLVQPRPPADAVLGHAHHEATSRLSVEWPAPGVVVVRIGGEIDLASLPRVTEMIRQRLRAASLQTVVLDFSTVTFASSAAMELLITAQRRCRQRDCTLLVVPGNGPVAKLLEITGLSTMVSLREDVTAAVAEARG</sequence>
<proteinExistence type="inferred from homology"/>
<evidence type="ECO:0000256" key="2">
    <source>
        <dbReference type="RuleBase" id="RU003749"/>
    </source>
</evidence>
<protein>
    <recommendedName>
        <fullName evidence="2">Anti-sigma factor antagonist</fullName>
    </recommendedName>
</protein>
<feature type="domain" description="STAS" evidence="3">
    <location>
        <begin position="48"/>
        <end position="150"/>
    </location>
</feature>